<gene>
    <name evidence="1" type="ORF">GIV46_16725</name>
</gene>
<sequence length="79" mass="8507">MRRVENPPPPPVRNYAHYHQALAGVQLGLGYTLALEVPIELPPVGIILLRNGPRPPAASTLIKALHEETLDIGGQTAPE</sequence>
<comment type="caution">
    <text evidence="1">The sequence shown here is derived from an EMBL/GenBank/DDBJ whole genome shotgun (WGS) entry which is preliminary data.</text>
</comment>
<dbReference type="RefSeq" id="WP_141719158.1">
    <property type="nucleotide sequence ID" value="NZ_CP142150.1"/>
</dbReference>
<dbReference type="AlphaFoldDB" id="A0AAP2S376"/>
<proteinExistence type="predicted"/>
<reference evidence="1" key="1">
    <citation type="submission" date="2019-11" db="EMBL/GenBank/DDBJ databases">
        <title>Epiphytic Pseudomonas syringae from cherry orchards.</title>
        <authorList>
            <person name="Hulin M.T."/>
        </authorList>
    </citation>
    <scope>NUCLEOTIDE SEQUENCE</scope>
    <source>
        <strain evidence="1">PA-2-1F</strain>
    </source>
</reference>
<dbReference type="Proteomes" id="UP000814126">
    <property type="component" value="Unassembled WGS sequence"/>
</dbReference>
<name>A0AAP2S376_9PSED</name>
<evidence type="ECO:0000313" key="2">
    <source>
        <dbReference type="Proteomes" id="UP000814126"/>
    </source>
</evidence>
<protein>
    <submittedName>
        <fullName evidence="1">Uncharacterized protein</fullName>
    </submittedName>
</protein>
<dbReference type="EMBL" id="WJZX01000068">
    <property type="protein sequence ID" value="MCF5656661.1"/>
    <property type="molecule type" value="Genomic_DNA"/>
</dbReference>
<organism evidence="1 2">
    <name type="scientific">Pseudomonas poae</name>
    <dbReference type="NCBI Taxonomy" id="200451"/>
    <lineage>
        <taxon>Bacteria</taxon>
        <taxon>Pseudomonadati</taxon>
        <taxon>Pseudomonadota</taxon>
        <taxon>Gammaproteobacteria</taxon>
        <taxon>Pseudomonadales</taxon>
        <taxon>Pseudomonadaceae</taxon>
        <taxon>Pseudomonas</taxon>
    </lineage>
</organism>
<evidence type="ECO:0000313" key="1">
    <source>
        <dbReference type="EMBL" id="MCF5656661.1"/>
    </source>
</evidence>
<accession>A0AAP2S376</accession>